<dbReference type="InterPro" id="IPR035965">
    <property type="entry name" value="PAS-like_dom_sf"/>
</dbReference>
<feature type="domain" description="PAS" evidence="2">
    <location>
        <begin position="250"/>
        <end position="320"/>
    </location>
</feature>
<dbReference type="InterPro" id="IPR013655">
    <property type="entry name" value="PAS_fold_3"/>
</dbReference>
<dbReference type="Pfam" id="PF08447">
    <property type="entry name" value="PAS_3"/>
    <property type="match status" value="2"/>
</dbReference>
<evidence type="ECO:0000256" key="1">
    <source>
        <dbReference type="PROSITE-ProRule" id="PRU00244"/>
    </source>
</evidence>
<dbReference type="SUPFAM" id="SSF141868">
    <property type="entry name" value="EAL domain-like"/>
    <property type="match status" value="1"/>
</dbReference>
<sequence length="935" mass="101113">MYRAFLCLAEEHDLWVMPLAALVCWVSSHTCIRLARQSYRSQGFEKWGWLSAAGFSAGAGLWSTHFIGLLGYDPGLPIGYDLNLTLFSLLVAILGSVVALAIFRQGTTPVATASAGVILGVGIVAMHLAGMASLQVSATFTWNWALLAASLIVGWSVAAVGFAVVVRGTFRYANAVAATLLTVAIAGVHFAAMCAVEFVPNLSEPDAASSLPHFALAAGIAAIMLTILGFAALALFVDRMSRANHALRESEAAFRLLAENTTDVIIWSDLDTTRRYVSPASMAVLGYRPEEIIGTRPLDFIHPDDVADLEHVLADLVAGRIEGAIRTQRHRRRDGSWVWIETCLKVTRLPGSSEPIGYVSSLRDVTDRKAAETALRSSEERLAFALDSGSDGLWDWDIPTGKVWFSDRWQSMLGYEPGEIEGHTGAWEQLTHPADAATARRLLSDHIDGRTAVFECELRMRTKAGAYGWVLSRGKVVTRDAEGHPLRIVGTHIDIGGRKHAEQQLEHLALHDALTGLPNRVLFRDRLGREVDNVERRGHIFAVLACDLDRFKAINDSLGHPTGDSLLRKVADRLTATVHEGDTVARLGGDEFAIVLRGLEQPQNASTAAQQVIEALRLPFDLDGRSVSVGVSIGIAVGPQDGGDPDQLLKNADIALGRAKASGRGTFRFCEPAMDAAIAARNVLELDMREAVRLGEFELHYQPIIDLATDTASGFEALMRWHHPVSGIVSPADFIPLAEETGLVVPLGSWALQEACREAAAWPGDLRVAVNVSAVQFAEPGLEHCVISALAASGLPPNRLELEITEGVLIGDVESVTACLHRLRAFGVRIALDDFGTGYSSLSYLRRFPFDKIKIDRSFIREIADADTAAIVRAIVGLGERLGASITAEGIEDEEQLTRVRREGCTEAQGYLLSEPLPAADAYKFAFAKKDAAAA</sequence>
<feature type="transmembrane region" description="Helical" evidence="1">
    <location>
        <begin position="144"/>
        <end position="165"/>
    </location>
</feature>
<proteinExistence type="predicted"/>
<keyword evidence="1" id="KW-0812">Transmembrane</keyword>
<dbReference type="InterPro" id="IPR043128">
    <property type="entry name" value="Rev_trsase/Diguanyl_cyclase"/>
</dbReference>
<dbReference type="Pfam" id="PF03707">
    <property type="entry name" value="MHYT"/>
    <property type="match status" value="2"/>
</dbReference>
<feature type="domain" description="EAL" evidence="4">
    <location>
        <begin position="681"/>
        <end position="930"/>
    </location>
</feature>
<evidence type="ECO:0000259" key="2">
    <source>
        <dbReference type="PROSITE" id="PS50112"/>
    </source>
</evidence>
<evidence type="ECO:0000259" key="6">
    <source>
        <dbReference type="PROSITE" id="PS50924"/>
    </source>
</evidence>
<dbReference type="SMART" id="SM00052">
    <property type="entry name" value="EAL"/>
    <property type="match status" value="1"/>
</dbReference>
<evidence type="ECO:0000259" key="4">
    <source>
        <dbReference type="PROSITE" id="PS50883"/>
    </source>
</evidence>
<feature type="transmembrane region" description="Helical" evidence="1">
    <location>
        <begin position="84"/>
        <end position="103"/>
    </location>
</feature>
<protein>
    <submittedName>
        <fullName evidence="7">Putative signaling protein</fullName>
    </submittedName>
</protein>
<dbReference type="PROSITE" id="PS50883">
    <property type="entry name" value="EAL"/>
    <property type="match status" value="1"/>
</dbReference>
<feature type="domain" description="PAC" evidence="3">
    <location>
        <begin position="454"/>
        <end position="507"/>
    </location>
</feature>
<evidence type="ECO:0000259" key="5">
    <source>
        <dbReference type="PROSITE" id="PS50887"/>
    </source>
</evidence>
<feature type="domain" description="PAS" evidence="2">
    <location>
        <begin position="378"/>
        <end position="450"/>
    </location>
</feature>
<dbReference type="PROSITE" id="PS50112">
    <property type="entry name" value="PAS"/>
    <property type="match status" value="2"/>
</dbReference>
<dbReference type="InterPro" id="IPR000014">
    <property type="entry name" value="PAS"/>
</dbReference>
<dbReference type="Pfam" id="PF00563">
    <property type="entry name" value="EAL"/>
    <property type="match status" value="1"/>
</dbReference>
<dbReference type="PANTHER" id="PTHR44757:SF2">
    <property type="entry name" value="BIOFILM ARCHITECTURE MAINTENANCE PROTEIN MBAA"/>
    <property type="match status" value="1"/>
</dbReference>
<dbReference type="AlphaFoldDB" id="A0A679IYB9"/>
<dbReference type="NCBIfam" id="TIGR00229">
    <property type="entry name" value="sensory_box"/>
    <property type="match status" value="2"/>
</dbReference>
<keyword evidence="1" id="KW-0472">Membrane</keyword>
<dbReference type="CDD" id="cd00130">
    <property type="entry name" value="PAS"/>
    <property type="match status" value="2"/>
</dbReference>
<organism evidence="7">
    <name type="scientific">Methylobacterium bullatum</name>
    <dbReference type="NCBI Taxonomy" id="570505"/>
    <lineage>
        <taxon>Bacteria</taxon>
        <taxon>Pseudomonadati</taxon>
        <taxon>Pseudomonadota</taxon>
        <taxon>Alphaproteobacteria</taxon>
        <taxon>Hyphomicrobiales</taxon>
        <taxon>Methylobacteriaceae</taxon>
        <taxon>Methylobacterium</taxon>
    </lineage>
</organism>
<name>A0A679IYB9_9HYPH</name>
<dbReference type="CDD" id="cd01949">
    <property type="entry name" value="GGDEF"/>
    <property type="match status" value="1"/>
</dbReference>
<dbReference type="Gene3D" id="3.30.450.20">
    <property type="entry name" value="PAS domain"/>
    <property type="match status" value="2"/>
</dbReference>
<dbReference type="Gene3D" id="3.30.70.270">
    <property type="match status" value="1"/>
</dbReference>
<dbReference type="SMART" id="SM00267">
    <property type="entry name" value="GGDEF"/>
    <property type="match status" value="1"/>
</dbReference>
<dbReference type="Pfam" id="PF00990">
    <property type="entry name" value="GGDEF"/>
    <property type="match status" value="1"/>
</dbReference>
<feature type="domain" description="GGDEF" evidence="5">
    <location>
        <begin position="539"/>
        <end position="672"/>
    </location>
</feature>
<dbReference type="CDD" id="cd01948">
    <property type="entry name" value="EAL"/>
    <property type="match status" value="1"/>
</dbReference>
<feature type="transmembrane region" description="Helical" evidence="1">
    <location>
        <begin position="15"/>
        <end position="35"/>
    </location>
</feature>
<dbReference type="SUPFAM" id="SSF55073">
    <property type="entry name" value="Nucleotide cyclase"/>
    <property type="match status" value="1"/>
</dbReference>
<dbReference type="InterPro" id="IPR052155">
    <property type="entry name" value="Biofilm_reg_signaling"/>
</dbReference>
<keyword evidence="1" id="KW-1133">Transmembrane helix</keyword>
<reference evidence="7" key="1">
    <citation type="submission" date="2019-12" db="EMBL/GenBank/DDBJ databases">
        <authorList>
            <person name="Cremers G."/>
        </authorList>
    </citation>
    <scope>NUCLEOTIDE SEQUENCE</scope>
    <source>
        <strain evidence="7">Mbul1</strain>
    </source>
</reference>
<gene>
    <name evidence="7" type="ORF">MBUL_01553</name>
</gene>
<evidence type="ECO:0000259" key="3">
    <source>
        <dbReference type="PROSITE" id="PS50113"/>
    </source>
</evidence>
<dbReference type="InterPro" id="IPR029787">
    <property type="entry name" value="Nucleotide_cyclase"/>
</dbReference>
<dbReference type="SUPFAM" id="SSF55785">
    <property type="entry name" value="PYP-like sensor domain (PAS domain)"/>
    <property type="match status" value="2"/>
</dbReference>
<dbReference type="EMBL" id="LR743504">
    <property type="protein sequence ID" value="CAA2102176.1"/>
    <property type="molecule type" value="Genomic_DNA"/>
</dbReference>
<dbReference type="PROSITE" id="PS50924">
    <property type="entry name" value="MHYT"/>
    <property type="match status" value="1"/>
</dbReference>
<feature type="domain" description="MHYT" evidence="6">
    <location>
        <begin position="12"/>
        <end position="199"/>
    </location>
</feature>
<evidence type="ECO:0000313" key="7">
    <source>
        <dbReference type="EMBL" id="CAA2102176.1"/>
    </source>
</evidence>
<accession>A0A679IYB9</accession>
<dbReference type="PROSITE" id="PS50887">
    <property type="entry name" value="GGDEF"/>
    <property type="match status" value="1"/>
</dbReference>
<dbReference type="InterPro" id="IPR001633">
    <property type="entry name" value="EAL_dom"/>
</dbReference>
<feature type="transmembrane region" description="Helical" evidence="1">
    <location>
        <begin position="172"/>
        <end position="193"/>
    </location>
</feature>
<feature type="transmembrane region" description="Helical" evidence="1">
    <location>
        <begin position="213"/>
        <end position="237"/>
    </location>
</feature>
<dbReference type="InterPro" id="IPR000160">
    <property type="entry name" value="GGDEF_dom"/>
</dbReference>
<dbReference type="PROSITE" id="PS50113">
    <property type="entry name" value="PAC"/>
    <property type="match status" value="2"/>
</dbReference>
<dbReference type="InterPro" id="IPR005330">
    <property type="entry name" value="MHYT_dom"/>
</dbReference>
<dbReference type="NCBIfam" id="TIGR00254">
    <property type="entry name" value="GGDEF"/>
    <property type="match status" value="1"/>
</dbReference>
<dbReference type="InterPro" id="IPR000700">
    <property type="entry name" value="PAS-assoc_C"/>
</dbReference>
<dbReference type="SMART" id="SM00086">
    <property type="entry name" value="PAC"/>
    <property type="match status" value="2"/>
</dbReference>
<dbReference type="GO" id="GO:0016020">
    <property type="term" value="C:membrane"/>
    <property type="evidence" value="ECO:0007669"/>
    <property type="project" value="UniProtKB-UniRule"/>
</dbReference>
<dbReference type="SMART" id="SM00091">
    <property type="entry name" value="PAS"/>
    <property type="match status" value="2"/>
</dbReference>
<feature type="transmembrane region" description="Helical" evidence="1">
    <location>
        <begin position="47"/>
        <end position="72"/>
    </location>
</feature>
<dbReference type="InterPro" id="IPR035919">
    <property type="entry name" value="EAL_sf"/>
</dbReference>
<dbReference type="InterPro" id="IPR001610">
    <property type="entry name" value="PAC"/>
</dbReference>
<dbReference type="PANTHER" id="PTHR44757">
    <property type="entry name" value="DIGUANYLATE CYCLASE DGCP"/>
    <property type="match status" value="1"/>
</dbReference>
<dbReference type="Gene3D" id="3.20.20.450">
    <property type="entry name" value="EAL domain"/>
    <property type="match status" value="1"/>
</dbReference>
<feature type="domain" description="PAC" evidence="3">
    <location>
        <begin position="321"/>
        <end position="377"/>
    </location>
</feature>
<feature type="transmembrane region" description="Helical" evidence="1">
    <location>
        <begin position="110"/>
        <end position="132"/>
    </location>
</feature>